<evidence type="ECO:0000256" key="3">
    <source>
        <dbReference type="ARBA" id="ARBA00023157"/>
    </source>
</evidence>
<dbReference type="InterPro" id="IPR051170">
    <property type="entry name" value="Neural/epithelial_adhesion"/>
</dbReference>
<dbReference type="InterPro" id="IPR016187">
    <property type="entry name" value="CTDL_fold"/>
</dbReference>
<dbReference type="InterPro" id="IPR016186">
    <property type="entry name" value="C-type_lectin-like/link_sf"/>
</dbReference>
<dbReference type="Pfam" id="PF13927">
    <property type="entry name" value="Ig_3"/>
    <property type="match status" value="1"/>
</dbReference>
<evidence type="ECO:0000313" key="8">
    <source>
        <dbReference type="EMBL" id="VDI24994.1"/>
    </source>
</evidence>
<keyword evidence="4" id="KW-0393">Immunoglobulin domain</keyword>
<dbReference type="SMART" id="SM00408">
    <property type="entry name" value="IGc2"/>
    <property type="match status" value="3"/>
</dbReference>
<keyword evidence="2" id="KW-0677">Repeat</keyword>
<comment type="caution">
    <text evidence="8">The sequence shown here is derived from an EMBL/GenBank/DDBJ whole genome shotgun (WGS) entry which is preliminary data.</text>
</comment>
<dbReference type="Gene3D" id="2.60.40.10">
    <property type="entry name" value="Immunoglobulins"/>
    <property type="match status" value="3"/>
</dbReference>
<feature type="domain" description="Ig-like" evidence="7">
    <location>
        <begin position="342"/>
        <end position="427"/>
    </location>
</feature>
<keyword evidence="5" id="KW-0812">Transmembrane</keyword>
<keyword evidence="9" id="KW-1185">Reference proteome</keyword>
<dbReference type="InterPro" id="IPR001304">
    <property type="entry name" value="C-type_lectin-like"/>
</dbReference>
<dbReference type="SMART" id="SM00034">
    <property type="entry name" value="CLECT"/>
    <property type="match status" value="1"/>
</dbReference>
<evidence type="ECO:0000256" key="4">
    <source>
        <dbReference type="ARBA" id="ARBA00023319"/>
    </source>
</evidence>
<evidence type="ECO:0008006" key="10">
    <source>
        <dbReference type="Google" id="ProtNLM"/>
    </source>
</evidence>
<reference evidence="8" key="1">
    <citation type="submission" date="2018-11" db="EMBL/GenBank/DDBJ databases">
        <authorList>
            <person name="Alioto T."/>
            <person name="Alioto T."/>
        </authorList>
    </citation>
    <scope>NUCLEOTIDE SEQUENCE</scope>
</reference>
<dbReference type="SUPFAM" id="SSF48726">
    <property type="entry name" value="Immunoglobulin"/>
    <property type="match status" value="3"/>
</dbReference>
<dbReference type="Pfam" id="PF00059">
    <property type="entry name" value="Lectin_C"/>
    <property type="match status" value="1"/>
</dbReference>
<proteinExistence type="predicted"/>
<dbReference type="PANTHER" id="PTHR12231">
    <property type="entry name" value="CTX-RELATED TYPE I TRANSMEMBRANE PROTEIN"/>
    <property type="match status" value="1"/>
</dbReference>
<dbReference type="GO" id="GO:0043005">
    <property type="term" value="C:neuron projection"/>
    <property type="evidence" value="ECO:0007669"/>
    <property type="project" value="TreeGrafter"/>
</dbReference>
<dbReference type="SMART" id="SM00409">
    <property type="entry name" value="IG"/>
    <property type="match status" value="3"/>
</dbReference>
<name>A0A8B6DVN0_MYTGA</name>
<dbReference type="PANTHER" id="PTHR12231:SF218">
    <property type="entry name" value="MICROFIBRILLAR-ASSOCIATED PROTEIN 3-LIKE"/>
    <property type="match status" value="1"/>
</dbReference>
<dbReference type="InterPro" id="IPR003599">
    <property type="entry name" value="Ig_sub"/>
</dbReference>
<accession>A0A8B6DVN0</accession>
<feature type="domain" description="C-type lectin" evidence="6">
    <location>
        <begin position="8"/>
        <end position="131"/>
    </location>
</feature>
<gene>
    <name evidence="8" type="ORF">MGAL_10B033192</name>
</gene>
<dbReference type="PROSITE" id="PS50835">
    <property type="entry name" value="IG_LIKE"/>
    <property type="match status" value="3"/>
</dbReference>
<sequence>MSKNNTLKKHKNFLFRDGDYTWLEAKAGCQTLNMELAVLSTTIDHNDAVNYLYSNNFNPNGIWIGLYSDLDNNASQFIWINGVPVMSLDWTVNEPNDEQIRNQSTCVRMKPSSQYALDDVKCTDTSPYLCTEGSAPSVYTTQSSISLPIRTVILLECPYFSLWNITNVQWQRKTSQETVILDHLKDFSMYGGGTITNSSLIITSLDVNNDGLYRCFVENKFGLGRGEDITVTTNPEGAAPLVYITQSNVLLPVRTKIVLECPYYSLGNITDVHWQRKTSNETVILDHSKDTNLYNGGTICNTSLIINSLDLNNEGIYRCFVGNEFGLGSGEDITVTANQGIPIIVPTTTFYDVNVSATITLTCDAYGYPSISNQYWTRSLGGSTVILKTSSMYLDITNASLSDSSNYTCYVENAVGSKKLVYSVYVNEAESLCPCVCDSIANQNLSHYSFDELKIILAPVTDKLRQTLSVDTSTLSSAIYKRTCMQDDRPSSKRIGYCGIGFLCSVFSTLLLIDITSFKCFGTFK</sequence>
<evidence type="ECO:0000313" key="9">
    <source>
        <dbReference type="Proteomes" id="UP000596742"/>
    </source>
</evidence>
<dbReference type="OrthoDB" id="6106100at2759"/>
<keyword evidence="5" id="KW-1133">Transmembrane helix</keyword>
<keyword evidence="3" id="KW-1015">Disulfide bond</keyword>
<dbReference type="Gene3D" id="3.10.100.10">
    <property type="entry name" value="Mannose-Binding Protein A, subunit A"/>
    <property type="match status" value="1"/>
</dbReference>
<organism evidence="8 9">
    <name type="scientific">Mytilus galloprovincialis</name>
    <name type="common">Mediterranean mussel</name>
    <dbReference type="NCBI Taxonomy" id="29158"/>
    <lineage>
        <taxon>Eukaryota</taxon>
        <taxon>Metazoa</taxon>
        <taxon>Spiralia</taxon>
        <taxon>Lophotrochozoa</taxon>
        <taxon>Mollusca</taxon>
        <taxon>Bivalvia</taxon>
        <taxon>Autobranchia</taxon>
        <taxon>Pteriomorphia</taxon>
        <taxon>Mytilida</taxon>
        <taxon>Mytiloidea</taxon>
        <taxon>Mytilidae</taxon>
        <taxon>Mytilinae</taxon>
        <taxon>Mytilus</taxon>
    </lineage>
</organism>
<protein>
    <recommendedName>
        <fullName evidence="10">HMCN</fullName>
    </recommendedName>
</protein>
<dbReference type="CDD" id="cd00037">
    <property type="entry name" value="CLECT"/>
    <property type="match status" value="1"/>
</dbReference>
<evidence type="ECO:0000256" key="2">
    <source>
        <dbReference type="ARBA" id="ARBA00022737"/>
    </source>
</evidence>
<evidence type="ECO:0000259" key="7">
    <source>
        <dbReference type="PROSITE" id="PS50835"/>
    </source>
</evidence>
<dbReference type="EMBL" id="UYJE01004097">
    <property type="protein sequence ID" value="VDI24994.1"/>
    <property type="molecule type" value="Genomic_DNA"/>
</dbReference>
<evidence type="ECO:0000259" key="6">
    <source>
        <dbReference type="PROSITE" id="PS50041"/>
    </source>
</evidence>
<dbReference type="InterPro" id="IPR003598">
    <property type="entry name" value="Ig_sub2"/>
</dbReference>
<dbReference type="InterPro" id="IPR007110">
    <property type="entry name" value="Ig-like_dom"/>
</dbReference>
<evidence type="ECO:0000256" key="5">
    <source>
        <dbReference type="SAM" id="Phobius"/>
    </source>
</evidence>
<dbReference type="AlphaFoldDB" id="A0A8B6DVN0"/>
<dbReference type="InterPro" id="IPR013783">
    <property type="entry name" value="Ig-like_fold"/>
</dbReference>
<dbReference type="InterPro" id="IPR036179">
    <property type="entry name" value="Ig-like_dom_sf"/>
</dbReference>
<dbReference type="Proteomes" id="UP000596742">
    <property type="component" value="Unassembled WGS sequence"/>
</dbReference>
<feature type="domain" description="Ig-like" evidence="7">
    <location>
        <begin position="136"/>
        <end position="232"/>
    </location>
</feature>
<evidence type="ECO:0000256" key="1">
    <source>
        <dbReference type="ARBA" id="ARBA00022729"/>
    </source>
</evidence>
<feature type="transmembrane region" description="Helical" evidence="5">
    <location>
        <begin position="495"/>
        <end position="513"/>
    </location>
</feature>
<keyword evidence="1" id="KW-0732">Signal</keyword>
<feature type="domain" description="Ig-like" evidence="7">
    <location>
        <begin position="240"/>
        <end position="336"/>
    </location>
</feature>
<dbReference type="PROSITE" id="PS50041">
    <property type="entry name" value="C_TYPE_LECTIN_2"/>
    <property type="match status" value="1"/>
</dbReference>
<dbReference type="SUPFAM" id="SSF56436">
    <property type="entry name" value="C-type lectin-like"/>
    <property type="match status" value="1"/>
</dbReference>
<keyword evidence="5" id="KW-0472">Membrane</keyword>